<evidence type="ECO:0000256" key="2">
    <source>
        <dbReference type="ARBA" id="ARBA00023015"/>
    </source>
</evidence>
<dbReference type="PANTHER" id="PTHR30419">
    <property type="entry name" value="HTH-TYPE TRANSCRIPTIONAL REGULATOR YBHD"/>
    <property type="match status" value="1"/>
</dbReference>
<dbReference type="Gene3D" id="3.40.190.290">
    <property type="match status" value="1"/>
</dbReference>
<dbReference type="PANTHER" id="PTHR30419:SF8">
    <property type="entry name" value="NITROGEN ASSIMILATION TRANSCRIPTIONAL ACTIVATOR-RELATED"/>
    <property type="match status" value="1"/>
</dbReference>
<dbReference type="InterPro" id="IPR050950">
    <property type="entry name" value="HTH-type_LysR_regulators"/>
</dbReference>
<accession>A0AAW8DU42</accession>
<comment type="caution">
    <text evidence="6">The sequence shown here is derived from an EMBL/GenBank/DDBJ whole genome shotgun (WGS) entry which is preliminary data.</text>
</comment>
<dbReference type="InterPro" id="IPR005119">
    <property type="entry name" value="LysR_subst-bd"/>
</dbReference>
<dbReference type="Proteomes" id="UP001244295">
    <property type="component" value="Unassembled WGS sequence"/>
</dbReference>
<reference evidence="6" key="1">
    <citation type="submission" date="2023-07" db="EMBL/GenBank/DDBJ databases">
        <title>Sorghum-associated microbial communities from plants grown in Nebraska, USA.</title>
        <authorList>
            <person name="Schachtman D."/>
        </authorList>
    </citation>
    <scope>NUCLEOTIDE SEQUENCE</scope>
    <source>
        <strain evidence="6">DS2795</strain>
    </source>
</reference>
<evidence type="ECO:0000256" key="1">
    <source>
        <dbReference type="ARBA" id="ARBA00009437"/>
    </source>
</evidence>
<feature type="domain" description="HTH lysR-type" evidence="5">
    <location>
        <begin position="18"/>
        <end position="73"/>
    </location>
</feature>
<name>A0AAW8DU42_9BURK</name>
<dbReference type="SUPFAM" id="SSF53850">
    <property type="entry name" value="Periplasmic binding protein-like II"/>
    <property type="match status" value="1"/>
</dbReference>
<sequence>MTPSASTLYGRLMTGARIRHLQAYAAVAELGSAKRAGDAIGLTQPAVTNLIADLEQLLACTLFQRHARGMRMTEMAAELLPFVRRALASLERGTEFVAFRHTSAQQIVRIGAIHGAICGLLVRALPAFASVRPDVMIELQEANVPRTATLILKQEIDMMLCREPAVRPEGWEFRELMQDRLVVVVGPQHPLVSKSALGFAELCDETWLLLHPATQARHVFDELLNHHGFTARLRKIEALSSPMVLAQLRSERLVILAPYSVFRQLIDLGQLAMLDVIDIPAFRPLGVLSPRDDDMSQTARELKEFLYRYVKQHP</sequence>
<evidence type="ECO:0000313" key="6">
    <source>
        <dbReference type="EMBL" id="MDP9922969.1"/>
    </source>
</evidence>
<dbReference type="Pfam" id="PF03466">
    <property type="entry name" value="LysR_substrate"/>
    <property type="match status" value="1"/>
</dbReference>
<keyword evidence="3 6" id="KW-0238">DNA-binding</keyword>
<evidence type="ECO:0000259" key="5">
    <source>
        <dbReference type="PROSITE" id="PS50931"/>
    </source>
</evidence>
<dbReference type="AlphaFoldDB" id="A0AAW8DU42"/>
<evidence type="ECO:0000313" key="7">
    <source>
        <dbReference type="Proteomes" id="UP001244295"/>
    </source>
</evidence>
<dbReference type="Pfam" id="PF00126">
    <property type="entry name" value="HTH_1"/>
    <property type="match status" value="1"/>
</dbReference>
<proteinExistence type="inferred from homology"/>
<dbReference type="InterPro" id="IPR036388">
    <property type="entry name" value="WH-like_DNA-bd_sf"/>
</dbReference>
<dbReference type="CDD" id="cd05466">
    <property type="entry name" value="PBP2_LTTR_substrate"/>
    <property type="match status" value="1"/>
</dbReference>
<protein>
    <submittedName>
        <fullName evidence="6">DNA-binding transcriptional LysR family regulator</fullName>
    </submittedName>
</protein>
<evidence type="ECO:0000256" key="4">
    <source>
        <dbReference type="ARBA" id="ARBA00023163"/>
    </source>
</evidence>
<dbReference type="InterPro" id="IPR000847">
    <property type="entry name" value="LysR_HTH_N"/>
</dbReference>
<keyword evidence="4" id="KW-0804">Transcription</keyword>
<dbReference type="GO" id="GO:0003677">
    <property type="term" value="F:DNA binding"/>
    <property type="evidence" value="ECO:0007669"/>
    <property type="project" value="UniProtKB-KW"/>
</dbReference>
<dbReference type="EMBL" id="JAUSRR010000003">
    <property type="protein sequence ID" value="MDP9922969.1"/>
    <property type="molecule type" value="Genomic_DNA"/>
</dbReference>
<dbReference type="SUPFAM" id="SSF46785">
    <property type="entry name" value="Winged helix' DNA-binding domain"/>
    <property type="match status" value="1"/>
</dbReference>
<dbReference type="GO" id="GO:0005829">
    <property type="term" value="C:cytosol"/>
    <property type="evidence" value="ECO:0007669"/>
    <property type="project" value="TreeGrafter"/>
</dbReference>
<evidence type="ECO:0000256" key="3">
    <source>
        <dbReference type="ARBA" id="ARBA00023125"/>
    </source>
</evidence>
<organism evidence="6 7">
    <name type="scientific">Variovorax boronicumulans</name>
    <dbReference type="NCBI Taxonomy" id="436515"/>
    <lineage>
        <taxon>Bacteria</taxon>
        <taxon>Pseudomonadati</taxon>
        <taxon>Pseudomonadota</taxon>
        <taxon>Betaproteobacteria</taxon>
        <taxon>Burkholderiales</taxon>
        <taxon>Comamonadaceae</taxon>
        <taxon>Variovorax</taxon>
    </lineage>
</organism>
<dbReference type="InterPro" id="IPR036390">
    <property type="entry name" value="WH_DNA-bd_sf"/>
</dbReference>
<dbReference type="PROSITE" id="PS50931">
    <property type="entry name" value="HTH_LYSR"/>
    <property type="match status" value="1"/>
</dbReference>
<dbReference type="Gene3D" id="1.10.10.10">
    <property type="entry name" value="Winged helix-like DNA-binding domain superfamily/Winged helix DNA-binding domain"/>
    <property type="match status" value="1"/>
</dbReference>
<comment type="similarity">
    <text evidence="1">Belongs to the LysR transcriptional regulatory family.</text>
</comment>
<dbReference type="RefSeq" id="WP_307636518.1">
    <property type="nucleotide sequence ID" value="NZ_JAUSRR010000003.1"/>
</dbReference>
<gene>
    <name evidence="6" type="ORF">J2W25_001990</name>
</gene>
<keyword evidence="2" id="KW-0805">Transcription regulation</keyword>
<dbReference type="GO" id="GO:0003700">
    <property type="term" value="F:DNA-binding transcription factor activity"/>
    <property type="evidence" value="ECO:0007669"/>
    <property type="project" value="InterPro"/>
</dbReference>